<protein>
    <submittedName>
        <fullName evidence="2">Uncharacterized protein</fullName>
    </submittedName>
</protein>
<dbReference type="Proteomes" id="UP000887013">
    <property type="component" value="Unassembled WGS sequence"/>
</dbReference>
<keyword evidence="3" id="KW-1185">Reference proteome</keyword>
<reference evidence="2" key="1">
    <citation type="submission" date="2020-08" db="EMBL/GenBank/DDBJ databases">
        <title>Multicomponent nature underlies the extraordinary mechanical properties of spider dragline silk.</title>
        <authorList>
            <person name="Kono N."/>
            <person name="Nakamura H."/>
            <person name="Mori M."/>
            <person name="Yoshida Y."/>
            <person name="Ohtoshi R."/>
            <person name="Malay A.D."/>
            <person name="Moran D.A.P."/>
            <person name="Tomita M."/>
            <person name="Numata K."/>
            <person name="Arakawa K."/>
        </authorList>
    </citation>
    <scope>NUCLEOTIDE SEQUENCE</scope>
</reference>
<evidence type="ECO:0000256" key="1">
    <source>
        <dbReference type="SAM" id="MobiDB-lite"/>
    </source>
</evidence>
<organism evidence="2 3">
    <name type="scientific">Nephila pilipes</name>
    <name type="common">Giant wood spider</name>
    <name type="synonym">Nephila maculata</name>
    <dbReference type="NCBI Taxonomy" id="299642"/>
    <lineage>
        <taxon>Eukaryota</taxon>
        <taxon>Metazoa</taxon>
        <taxon>Ecdysozoa</taxon>
        <taxon>Arthropoda</taxon>
        <taxon>Chelicerata</taxon>
        <taxon>Arachnida</taxon>
        <taxon>Araneae</taxon>
        <taxon>Araneomorphae</taxon>
        <taxon>Entelegynae</taxon>
        <taxon>Araneoidea</taxon>
        <taxon>Nephilidae</taxon>
        <taxon>Nephila</taxon>
    </lineage>
</organism>
<proteinExistence type="predicted"/>
<accession>A0A8X6Q828</accession>
<dbReference type="OrthoDB" id="6462927at2759"/>
<sequence length="95" mass="10890">MPKRDGPIFIITQRFPTAYEVAHVAKPHVPMGYYQVSALKRRQDENSEPVVPLRKRSRPKTLDPNPNPSTTLRRSKRPKPVVLLTGLYIGTREEV</sequence>
<evidence type="ECO:0000313" key="2">
    <source>
        <dbReference type="EMBL" id="GFU11130.1"/>
    </source>
</evidence>
<dbReference type="AlphaFoldDB" id="A0A8X6Q828"/>
<comment type="caution">
    <text evidence="2">The sequence shown here is derived from an EMBL/GenBank/DDBJ whole genome shotgun (WGS) entry which is preliminary data.</text>
</comment>
<name>A0A8X6Q828_NEPPI</name>
<dbReference type="EMBL" id="BMAW01125167">
    <property type="protein sequence ID" value="GFU11130.1"/>
    <property type="molecule type" value="Genomic_DNA"/>
</dbReference>
<gene>
    <name evidence="2" type="ORF">NPIL_81381</name>
</gene>
<evidence type="ECO:0000313" key="3">
    <source>
        <dbReference type="Proteomes" id="UP000887013"/>
    </source>
</evidence>
<feature type="region of interest" description="Disordered" evidence="1">
    <location>
        <begin position="43"/>
        <end position="79"/>
    </location>
</feature>